<dbReference type="SMART" id="SM00091">
    <property type="entry name" value="PAS"/>
    <property type="match status" value="1"/>
</dbReference>
<dbReference type="GO" id="GO:0003824">
    <property type="term" value="F:catalytic activity"/>
    <property type="evidence" value="ECO:0007669"/>
    <property type="project" value="UniProtKB-ARBA"/>
</dbReference>
<dbReference type="SUPFAM" id="SSF55073">
    <property type="entry name" value="Nucleotide cyclase"/>
    <property type="match status" value="1"/>
</dbReference>
<dbReference type="PROSITE" id="PS50113">
    <property type="entry name" value="PAC"/>
    <property type="match status" value="1"/>
</dbReference>
<dbReference type="CDD" id="cd00130">
    <property type="entry name" value="PAS"/>
    <property type="match status" value="1"/>
</dbReference>
<dbReference type="PANTHER" id="PTHR46663">
    <property type="entry name" value="DIGUANYLATE CYCLASE DGCT-RELATED"/>
    <property type="match status" value="1"/>
</dbReference>
<comment type="cofactor">
    <cofactor evidence="1">
        <name>Mg(2+)</name>
        <dbReference type="ChEBI" id="CHEBI:18420"/>
    </cofactor>
</comment>
<dbReference type="STRING" id="197479.BFW38_03990"/>
<sequence>MKLYLKWQHGFQFAGYYAAQAQGYYEEAGLEVRLVPHQPQQDTIAQVLSATGHYGISDAGLVQAYLTGRPLVLLAAIFQHSPLILLTRKEDAFQHPFDLIGRTIMVSQGEENAIIRAMFIEAGVNPSDLNFVDYGDASNALMEGSVDAISAYLTNEPYFFRRAGLPLTIFYPRNVGIELYGDMLFTSQQEMERYPDRVKAFREASLKGWRYALAHQAQMIELIQQQYAPHLSLNHLQYQATQITRMIQPELIPLGLLDKSRLSRTADIFQEALEDRPIQAKSRDLTGLTYQDYIKQPLDVRHWLYATLGIIAVVLIIMVVQFLLNRRLQRMVNRQTRDIAETRDALQRQMDIIDQFVITSTTDLAGRITHASAAFCQISGFQREELIGRGHNIVRHPDFPASVYRDMWRQLKCGQSWSGELKNRSRNGQTYWVYAHIEPIYDKNQVITGYTAIRQDITGQKQVEELSIRDPLTGLYNRRKLNESLAQHIQYNHEETTPFCAILCDIDHFKQVNDHWGHHIGDLVLQQFAALIQSQLRQQDILGRWGGEEFMVILPATPLNQATAIAEQLRQTVADNLFADIGHCSASFGVTAYQDPEEEQTMMQRVDSALYRAKDQGRNRIEVANRPA</sequence>
<dbReference type="PANTHER" id="PTHR46663:SF4">
    <property type="entry name" value="DIGUANYLATE CYCLASE DGCT-RELATED"/>
    <property type="match status" value="1"/>
</dbReference>
<dbReference type="InterPro" id="IPR000160">
    <property type="entry name" value="GGDEF_dom"/>
</dbReference>
<evidence type="ECO:0000256" key="1">
    <source>
        <dbReference type="ARBA" id="ARBA00001946"/>
    </source>
</evidence>
<dbReference type="SUPFAM" id="SSF55785">
    <property type="entry name" value="PYP-like sensor domain (PAS domain)"/>
    <property type="match status" value="1"/>
</dbReference>
<evidence type="ECO:0000259" key="5">
    <source>
        <dbReference type="PROSITE" id="PS50887"/>
    </source>
</evidence>
<evidence type="ECO:0008006" key="8">
    <source>
        <dbReference type="Google" id="ProtNLM"/>
    </source>
</evidence>
<comment type="caution">
    <text evidence="6">The sequence shown here is derived from an EMBL/GenBank/DDBJ whole genome shotgun (WGS) entry which is preliminary data.</text>
</comment>
<keyword evidence="7" id="KW-1185">Reference proteome</keyword>
<proteinExistence type="predicted"/>
<dbReference type="PROSITE" id="PS50887">
    <property type="entry name" value="GGDEF"/>
    <property type="match status" value="1"/>
</dbReference>
<dbReference type="Pfam" id="PF09084">
    <property type="entry name" value="NMT1"/>
    <property type="match status" value="1"/>
</dbReference>
<keyword evidence="2" id="KW-0812">Transmembrane</keyword>
<feature type="domain" description="GGDEF" evidence="5">
    <location>
        <begin position="497"/>
        <end position="626"/>
    </location>
</feature>
<protein>
    <recommendedName>
        <fullName evidence="8">PAS domain S-box protein</fullName>
    </recommendedName>
</protein>
<dbReference type="SMART" id="SM00267">
    <property type="entry name" value="GGDEF"/>
    <property type="match status" value="1"/>
</dbReference>
<feature type="transmembrane region" description="Helical" evidence="2">
    <location>
        <begin position="303"/>
        <end position="324"/>
    </location>
</feature>
<dbReference type="CDD" id="cd01949">
    <property type="entry name" value="GGDEF"/>
    <property type="match status" value="1"/>
</dbReference>
<dbReference type="Gene3D" id="3.30.70.270">
    <property type="match status" value="1"/>
</dbReference>
<gene>
    <name evidence="6" type="ORF">BFW38_03990</name>
</gene>
<dbReference type="Pfam" id="PF08447">
    <property type="entry name" value="PAS_3"/>
    <property type="match status" value="1"/>
</dbReference>
<dbReference type="InterPro" id="IPR035965">
    <property type="entry name" value="PAS-like_dom_sf"/>
</dbReference>
<dbReference type="InterPro" id="IPR001610">
    <property type="entry name" value="PAC"/>
</dbReference>
<evidence type="ECO:0000256" key="2">
    <source>
        <dbReference type="SAM" id="Phobius"/>
    </source>
</evidence>
<dbReference type="SUPFAM" id="SSF53850">
    <property type="entry name" value="Periplasmic binding protein-like II"/>
    <property type="match status" value="1"/>
</dbReference>
<evidence type="ECO:0000313" key="6">
    <source>
        <dbReference type="EMBL" id="ODC02836.1"/>
    </source>
</evidence>
<keyword evidence="2" id="KW-1133">Transmembrane helix</keyword>
<dbReference type="Proteomes" id="UP000094291">
    <property type="component" value="Unassembled WGS sequence"/>
</dbReference>
<dbReference type="SMART" id="SM00086">
    <property type="entry name" value="PAC"/>
    <property type="match status" value="1"/>
</dbReference>
<dbReference type="FunFam" id="3.30.70.270:FF:000001">
    <property type="entry name" value="Diguanylate cyclase domain protein"/>
    <property type="match status" value="1"/>
</dbReference>
<evidence type="ECO:0000313" key="7">
    <source>
        <dbReference type="Proteomes" id="UP000094291"/>
    </source>
</evidence>
<dbReference type="Gene3D" id="3.30.450.20">
    <property type="entry name" value="PAS domain"/>
    <property type="match status" value="1"/>
</dbReference>
<dbReference type="InterPro" id="IPR013655">
    <property type="entry name" value="PAS_fold_3"/>
</dbReference>
<dbReference type="InterPro" id="IPR000700">
    <property type="entry name" value="PAS-assoc_C"/>
</dbReference>
<dbReference type="AlphaFoldDB" id="A0A1E2V7M2"/>
<name>A0A1E2V7M2_9GAMM</name>
<dbReference type="InterPro" id="IPR000014">
    <property type="entry name" value="PAS"/>
</dbReference>
<reference evidence="6 7" key="1">
    <citation type="submission" date="2016-08" db="EMBL/GenBank/DDBJ databases">
        <authorList>
            <person name="Seilhamer J.J."/>
        </authorList>
    </citation>
    <scope>NUCLEOTIDE SEQUENCE [LARGE SCALE GENOMIC DNA]</scope>
    <source>
        <strain evidence="6 7">PH27A</strain>
    </source>
</reference>
<dbReference type="InterPro" id="IPR015168">
    <property type="entry name" value="SsuA/THI5"/>
</dbReference>
<organism evidence="6 7">
    <name type="scientific">Terasakiispira papahanaumokuakeensis</name>
    <dbReference type="NCBI Taxonomy" id="197479"/>
    <lineage>
        <taxon>Bacteria</taxon>
        <taxon>Pseudomonadati</taxon>
        <taxon>Pseudomonadota</taxon>
        <taxon>Gammaproteobacteria</taxon>
        <taxon>Oceanospirillales</taxon>
        <taxon>Terasakiispira</taxon>
    </lineage>
</organism>
<accession>A0A1E2V7M2</accession>
<evidence type="ECO:0000259" key="3">
    <source>
        <dbReference type="PROSITE" id="PS50112"/>
    </source>
</evidence>
<feature type="domain" description="PAC" evidence="4">
    <location>
        <begin position="417"/>
        <end position="469"/>
    </location>
</feature>
<dbReference type="InterPro" id="IPR029787">
    <property type="entry name" value="Nucleotide_cyclase"/>
</dbReference>
<dbReference type="PROSITE" id="PS50112">
    <property type="entry name" value="PAS"/>
    <property type="match status" value="1"/>
</dbReference>
<dbReference type="EMBL" id="MDTQ01000001">
    <property type="protein sequence ID" value="ODC02836.1"/>
    <property type="molecule type" value="Genomic_DNA"/>
</dbReference>
<dbReference type="Pfam" id="PF00990">
    <property type="entry name" value="GGDEF"/>
    <property type="match status" value="1"/>
</dbReference>
<dbReference type="InterPro" id="IPR052163">
    <property type="entry name" value="DGC-Regulatory_Protein"/>
</dbReference>
<dbReference type="Gene3D" id="3.40.190.10">
    <property type="entry name" value="Periplasmic binding protein-like II"/>
    <property type="match status" value="2"/>
</dbReference>
<dbReference type="InterPro" id="IPR043128">
    <property type="entry name" value="Rev_trsase/Diguanyl_cyclase"/>
</dbReference>
<dbReference type="NCBIfam" id="TIGR00229">
    <property type="entry name" value="sensory_box"/>
    <property type="match status" value="1"/>
</dbReference>
<feature type="domain" description="PAS" evidence="3">
    <location>
        <begin position="363"/>
        <end position="389"/>
    </location>
</feature>
<evidence type="ECO:0000259" key="4">
    <source>
        <dbReference type="PROSITE" id="PS50113"/>
    </source>
</evidence>
<keyword evidence="2" id="KW-0472">Membrane</keyword>
<dbReference type="NCBIfam" id="TIGR00254">
    <property type="entry name" value="GGDEF"/>
    <property type="match status" value="1"/>
</dbReference>